<keyword evidence="3 5" id="KW-0342">GTP-binding</keyword>
<feature type="binding site" evidence="5">
    <location>
        <begin position="193"/>
        <end position="196"/>
    </location>
    <ligand>
        <name>GTP</name>
        <dbReference type="ChEBI" id="CHEBI:37565"/>
    </ligand>
</feature>
<evidence type="ECO:0000256" key="1">
    <source>
        <dbReference type="ARBA" id="ARBA00022723"/>
    </source>
</evidence>
<keyword evidence="1" id="KW-0479">Metal-binding</keyword>
<dbReference type="InterPro" id="IPR027417">
    <property type="entry name" value="P-loop_NTPase"/>
</dbReference>
<organism evidence="7 8">
    <name type="scientific">Gymnopilus junonius</name>
    <name type="common">Spectacular rustgill mushroom</name>
    <name type="synonym">Gymnopilus spectabilis subsp. junonius</name>
    <dbReference type="NCBI Taxonomy" id="109634"/>
    <lineage>
        <taxon>Eukaryota</taxon>
        <taxon>Fungi</taxon>
        <taxon>Dikarya</taxon>
        <taxon>Basidiomycota</taxon>
        <taxon>Agaricomycotina</taxon>
        <taxon>Agaricomycetes</taxon>
        <taxon>Agaricomycetidae</taxon>
        <taxon>Agaricales</taxon>
        <taxon>Agaricineae</taxon>
        <taxon>Hymenogastraceae</taxon>
        <taxon>Gymnopilus</taxon>
    </lineage>
</organism>
<evidence type="ECO:0000313" key="8">
    <source>
        <dbReference type="Proteomes" id="UP000724874"/>
    </source>
</evidence>
<dbReference type="PANTHER" id="PTHR10218:SF360">
    <property type="entry name" value="GUANINE NUCLEOTIDE-BINDING PROTEIN SUBUNIT ALPHA HOMOLOG"/>
    <property type="match status" value="1"/>
</dbReference>
<evidence type="ECO:0000256" key="3">
    <source>
        <dbReference type="ARBA" id="ARBA00023134"/>
    </source>
</evidence>
<dbReference type="SMART" id="SM00275">
    <property type="entry name" value="G_alpha"/>
    <property type="match status" value="1"/>
</dbReference>
<dbReference type="GO" id="GO:0007188">
    <property type="term" value="P:adenylate cyclase-modulating G protein-coupled receptor signaling pathway"/>
    <property type="evidence" value="ECO:0007669"/>
    <property type="project" value="TreeGrafter"/>
</dbReference>
<dbReference type="GO" id="GO:0005834">
    <property type="term" value="C:heterotrimeric G-protein complex"/>
    <property type="evidence" value="ECO:0007669"/>
    <property type="project" value="TreeGrafter"/>
</dbReference>
<dbReference type="Pfam" id="PF00503">
    <property type="entry name" value="G-alpha"/>
    <property type="match status" value="1"/>
</dbReference>
<dbReference type="FunFam" id="3.40.50.300:FF:000692">
    <property type="entry name" value="Guanine nucleotide-binding protein subunit alpha"/>
    <property type="match status" value="1"/>
</dbReference>
<name>A0A9P5NM82_GYMJU</name>
<dbReference type="GO" id="GO:0005525">
    <property type="term" value="F:GTP binding"/>
    <property type="evidence" value="ECO:0007669"/>
    <property type="project" value="UniProtKB-KW"/>
</dbReference>
<dbReference type="GO" id="GO:0031683">
    <property type="term" value="F:G-protein beta/gamma-subunit complex binding"/>
    <property type="evidence" value="ECO:0007669"/>
    <property type="project" value="InterPro"/>
</dbReference>
<gene>
    <name evidence="7" type="ORF">CPB84DRAFT_1331934</name>
</gene>
<evidence type="ECO:0000256" key="5">
    <source>
        <dbReference type="PIRSR" id="PIRSR601019-1"/>
    </source>
</evidence>
<dbReference type="InterPro" id="IPR001019">
    <property type="entry name" value="Gprotein_alpha_su"/>
</dbReference>
<dbReference type="GO" id="GO:0005737">
    <property type="term" value="C:cytoplasm"/>
    <property type="evidence" value="ECO:0007669"/>
    <property type="project" value="TreeGrafter"/>
</dbReference>
<dbReference type="Proteomes" id="UP000724874">
    <property type="component" value="Unassembled WGS sequence"/>
</dbReference>
<accession>A0A9P5NM82</accession>
<evidence type="ECO:0000256" key="4">
    <source>
        <dbReference type="ARBA" id="ARBA00023224"/>
    </source>
</evidence>
<dbReference type="GO" id="GO:0001664">
    <property type="term" value="F:G protein-coupled receptor binding"/>
    <property type="evidence" value="ECO:0007669"/>
    <property type="project" value="TreeGrafter"/>
</dbReference>
<keyword evidence="2 5" id="KW-0547">Nucleotide-binding</keyword>
<evidence type="ECO:0000313" key="7">
    <source>
        <dbReference type="EMBL" id="KAF8892798.1"/>
    </source>
</evidence>
<dbReference type="AlphaFoldDB" id="A0A9P5NM82"/>
<keyword evidence="4" id="KW-0807">Transducer</keyword>
<dbReference type="GO" id="GO:0003924">
    <property type="term" value="F:GTPase activity"/>
    <property type="evidence" value="ECO:0007669"/>
    <property type="project" value="InterPro"/>
</dbReference>
<evidence type="ECO:0000256" key="6">
    <source>
        <dbReference type="SAM" id="MobiDB-lite"/>
    </source>
</evidence>
<dbReference type="Gene3D" id="3.40.50.300">
    <property type="entry name" value="P-loop containing nucleotide triphosphate hydrolases"/>
    <property type="match status" value="1"/>
</dbReference>
<feature type="region of interest" description="Disordered" evidence="6">
    <location>
        <begin position="1"/>
        <end position="40"/>
    </location>
</feature>
<dbReference type="SUPFAM" id="SSF52540">
    <property type="entry name" value="P-loop containing nucleoside triphosphate hydrolases"/>
    <property type="match status" value="1"/>
</dbReference>
<dbReference type="PANTHER" id="PTHR10218">
    <property type="entry name" value="GTP-BINDING PROTEIN ALPHA SUBUNIT"/>
    <property type="match status" value="1"/>
</dbReference>
<dbReference type="PROSITE" id="PS51882">
    <property type="entry name" value="G_ALPHA"/>
    <property type="match status" value="1"/>
</dbReference>
<proteinExistence type="predicted"/>
<comment type="caution">
    <text evidence="7">The sequence shown here is derived from an EMBL/GenBank/DDBJ whole genome shotgun (WGS) entry which is preliminary data.</text>
</comment>
<feature type="compositionally biased region" description="Basic and acidic residues" evidence="6">
    <location>
        <begin position="28"/>
        <end position="40"/>
    </location>
</feature>
<reference evidence="7" key="1">
    <citation type="submission" date="2020-11" db="EMBL/GenBank/DDBJ databases">
        <authorList>
            <consortium name="DOE Joint Genome Institute"/>
            <person name="Ahrendt S."/>
            <person name="Riley R."/>
            <person name="Andreopoulos W."/>
            <person name="LaButti K."/>
            <person name="Pangilinan J."/>
            <person name="Ruiz-duenas F.J."/>
            <person name="Barrasa J.M."/>
            <person name="Sanchez-Garcia M."/>
            <person name="Camarero S."/>
            <person name="Miyauchi S."/>
            <person name="Serrano A."/>
            <person name="Linde D."/>
            <person name="Babiker R."/>
            <person name="Drula E."/>
            <person name="Ayuso-Fernandez I."/>
            <person name="Pacheco R."/>
            <person name="Padilla G."/>
            <person name="Ferreira P."/>
            <person name="Barriuso J."/>
            <person name="Kellner H."/>
            <person name="Castanera R."/>
            <person name="Alfaro M."/>
            <person name="Ramirez L."/>
            <person name="Pisabarro A.G."/>
            <person name="Kuo A."/>
            <person name="Tritt A."/>
            <person name="Lipzen A."/>
            <person name="He G."/>
            <person name="Yan M."/>
            <person name="Ng V."/>
            <person name="Cullen D."/>
            <person name="Martin F."/>
            <person name="Rosso M.-N."/>
            <person name="Henrissat B."/>
            <person name="Hibbett D."/>
            <person name="Martinez A.T."/>
            <person name="Grigoriev I.V."/>
        </authorList>
    </citation>
    <scope>NUCLEOTIDE SEQUENCE</scope>
    <source>
        <strain evidence="7">AH 44721</strain>
    </source>
</reference>
<dbReference type="GO" id="GO:0046872">
    <property type="term" value="F:metal ion binding"/>
    <property type="evidence" value="ECO:0007669"/>
    <property type="project" value="UniProtKB-KW"/>
</dbReference>
<sequence>MYNSQQRVVQPQGNPFIDLPDPPPNETPEERAARKAQEAAAKRVSEEIDANLQAELVASRKRKVVRVVILGQAESGKSTLLGHLRMFSIGVSETKQTSFGVQEHHMSFRWGSRSQAYIFYTVGPTQTFNRTHWVTYLDDIDVVILLAPVSCFNEYIPKDSSQRRNRLENSYITWQSICESRLLAKVPLMIILNKCDILKKKLESGVVFRKYCPSYGYRPNDYGNVLMYLGQKFSETFKQFSHRNRSLHICTVS</sequence>
<feature type="compositionally biased region" description="Polar residues" evidence="6">
    <location>
        <begin position="1"/>
        <end position="13"/>
    </location>
</feature>
<evidence type="ECO:0000256" key="2">
    <source>
        <dbReference type="ARBA" id="ARBA00022741"/>
    </source>
</evidence>
<protein>
    <submittedName>
        <fullName evidence="7">G-protein alpha subunit-domain-containing protein</fullName>
    </submittedName>
</protein>
<dbReference type="OrthoDB" id="5817230at2759"/>
<keyword evidence="8" id="KW-1185">Reference proteome</keyword>
<dbReference type="EMBL" id="JADNYJ010000068">
    <property type="protein sequence ID" value="KAF8892798.1"/>
    <property type="molecule type" value="Genomic_DNA"/>
</dbReference>